<keyword evidence="8" id="KW-0946">Virion</keyword>
<dbReference type="GO" id="GO:0042025">
    <property type="term" value="C:host cell nucleus"/>
    <property type="evidence" value="ECO:0007669"/>
    <property type="project" value="UniProtKB-SubCell"/>
</dbReference>
<dbReference type="SUPFAM" id="SSF51225">
    <property type="entry name" value="Fibre shaft of virus attachment proteins"/>
    <property type="match status" value="1"/>
</dbReference>
<reference evidence="13" key="1">
    <citation type="submission" date="2018-02" db="EMBL/GenBank/DDBJ databases">
        <title>Genome analysis reveals monkey adenoviruses with three fiber genes, a hitherto unseen trait in Adenoviridae.</title>
        <authorList>
            <person name="Podgorski I.I."/>
            <person name="Papp T."/>
            <person name="Custers J."/>
            <person name="Harrach B."/>
            <person name="Benko M."/>
        </authorList>
    </citation>
    <scope>NUCLEOTIDE SEQUENCE [LARGE SCALE GENOMIC DNA]</scope>
    <source>
        <strain evidence="13">SV11</strain>
    </source>
</reference>
<dbReference type="Gene3D" id="2.60.90.10">
    <property type="entry name" value="Adenovirus pIV-related, attachment domain"/>
    <property type="match status" value="1"/>
</dbReference>
<dbReference type="PRINTS" id="PR00307">
    <property type="entry name" value="ADENOVSFIBRE"/>
</dbReference>
<dbReference type="InterPro" id="IPR009013">
    <property type="entry name" value="Attachment_protein_shaft_sf"/>
</dbReference>
<organism evidence="13">
    <name type="scientific">simian adenovirus 2</name>
    <dbReference type="NCBI Taxonomy" id="38418"/>
    <lineage>
        <taxon>Viruses</taxon>
        <taxon>Varidnaviria</taxon>
        <taxon>Bamfordvirae</taxon>
        <taxon>Preplasmiviricota</taxon>
        <taxon>Polisuviricotina</taxon>
        <taxon>Pharingeaviricetes</taxon>
        <taxon>Rowavirales</taxon>
        <taxon>Adenoviridae</taxon>
        <taxon>Mastadenovirus</taxon>
        <taxon>Mastadenovirus russelli</taxon>
        <taxon>Human mastadenovirus G</taxon>
    </lineage>
</organism>
<keyword evidence="11" id="KW-1160">Virus entry into host cell</keyword>
<evidence type="ECO:0000256" key="2">
    <source>
        <dbReference type="ARBA" id="ARBA00004328"/>
    </source>
</evidence>
<dbReference type="Gene3D" id="2.10.25.20">
    <property type="entry name" value="reovirus attachment protein sigma1, domain 1"/>
    <property type="match status" value="1"/>
</dbReference>
<dbReference type="GO" id="GO:0046718">
    <property type="term" value="P:symbiont entry into host cell"/>
    <property type="evidence" value="ECO:0007669"/>
    <property type="project" value="UniProtKB-KW"/>
</dbReference>
<dbReference type="SMR" id="A0A679A5F7"/>
<evidence type="ECO:0000256" key="5">
    <source>
        <dbReference type="ARBA" id="ARBA00022562"/>
    </source>
</evidence>
<evidence type="ECO:0000259" key="12">
    <source>
        <dbReference type="Pfam" id="PF00541"/>
    </source>
</evidence>
<keyword evidence="7" id="KW-1161">Viral attachment to host cell</keyword>
<dbReference type="InterPro" id="IPR000978">
    <property type="entry name" value="Adeno_fibre_knob"/>
</dbReference>
<evidence type="ECO:0000256" key="10">
    <source>
        <dbReference type="ARBA" id="ARBA00023165"/>
    </source>
</evidence>
<proteinExistence type="inferred from homology"/>
<feature type="domain" description="Adenoviral fibre protein knob" evidence="12">
    <location>
        <begin position="143"/>
        <end position="312"/>
    </location>
</feature>
<keyword evidence="6" id="KW-0945">Host-virus interaction</keyword>
<dbReference type="InterPro" id="IPR000939">
    <property type="entry name" value="Adenobir_fibre_prot_rpt/shaft"/>
</dbReference>
<keyword evidence="10" id="KW-1233">Viral attachment to host adhesion receptor</keyword>
<evidence type="ECO:0000256" key="6">
    <source>
        <dbReference type="ARBA" id="ARBA00022581"/>
    </source>
</evidence>
<evidence type="ECO:0000256" key="9">
    <source>
        <dbReference type="ARBA" id="ARBA00022921"/>
    </source>
</evidence>
<sequence>MRWWAANFLQTLKEILLSTSLLFPTIFIFSEMKRTRVDEDFNPVYPYNTEPTPSAPFVTPPFVSSNGLMESPSGVLSIRYTQPITVVNNSLSLKTGNGLSVSSDGKLQIAINTNKGLSNEDNKIAVKLGPELYFDADGAIAMNSQTLWTNPNETANCSVFQSLDSLLTLCLTKNGAHVLGSVSLTGLSGPLLKMTTTSVTVQLIFDSNGVLTTSQLNTNSWGMRANTNLNAPVTNALPFMPNSTIYARGNAGEPRSNYYVQTYLRGNLNKQITLSISFNASSSGYSLTFKWSAIATEKFATPTSSFCYIAEQ</sequence>
<dbReference type="EMBL" id="MG969551">
    <property type="protein sequence ID" value="AZZ86052.1"/>
    <property type="molecule type" value="Genomic_DNA"/>
</dbReference>
<keyword evidence="5" id="KW-1048">Host nucleus</keyword>
<dbReference type="GO" id="GO:0007155">
    <property type="term" value="P:cell adhesion"/>
    <property type="evidence" value="ECO:0007669"/>
    <property type="project" value="InterPro"/>
</dbReference>
<dbReference type="GO" id="GO:0098671">
    <property type="term" value="P:adhesion receptor-mediated virion attachment to host cell"/>
    <property type="evidence" value="ECO:0007669"/>
    <property type="project" value="UniProtKB-KW"/>
</dbReference>
<evidence type="ECO:0000256" key="1">
    <source>
        <dbReference type="ARBA" id="ARBA00004147"/>
    </source>
</evidence>
<accession>A0A679A5F7</accession>
<dbReference type="Pfam" id="PF00541">
    <property type="entry name" value="Adeno_knob"/>
    <property type="match status" value="1"/>
</dbReference>
<evidence type="ECO:0000256" key="7">
    <source>
        <dbReference type="ARBA" id="ARBA00022804"/>
    </source>
</evidence>
<dbReference type="InterPro" id="IPR000931">
    <property type="entry name" value="Adeno_fibre"/>
</dbReference>
<dbReference type="InterPro" id="IPR008982">
    <property type="entry name" value="Adenovirus_pIV-like_att"/>
</dbReference>
<keyword evidence="9" id="KW-0426">Late protein</keyword>
<dbReference type="SUPFAM" id="SSF49835">
    <property type="entry name" value="Virus attachment protein globular domain"/>
    <property type="match status" value="1"/>
</dbReference>
<evidence type="ECO:0000256" key="4">
    <source>
        <dbReference type="ARBA" id="ARBA00022561"/>
    </source>
</evidence>
<dbReference type="GO" id="GO:0019028">
    <property type="term" value="C:viral capsid"/>
    <property type="evidence" value="ECO:0007669"/>
    <property type="project" value="UniProtKB-KW"/>
</dbReference>
<comment type="subcellular location">
    <subcellularLocation>
        <location evidence="1">Host nucleus</location>
    </subcellularLocation>
    <subcellularLocation>
        <location evidence="2">Virion</location>
    </subcellularLocation>
</comment>
<name>A0A679A5F7_9ADEN</name>
<dbReference type="Pfam" id="PF00608">
    <property type="entry name" value="Adeno_shaft"/>
    <property type="match status" value="2"/>
</dbReference>
<evidence type="ECO:0000313" key="13">
    <source>
        <dbReference type="EMBL" id="AZZ86052.1"/>
    </source>
</evidence>
<protein>
    <submittedName>
        <fullName evidence="13">Fiber-1</fullName>
    </submittedName>
</protein>
<evidence type="ECO:0000256" key="8">
    <source>
        <dbReference type="ARBA" id="ARBA00022844"/>
    </source>
</evidence>
<evidence type="ECO:0000256" key="3">
    <source>
        <dbReference type="ARBA" id="ARBA00006685"/>
    </source>
</evidence>
<keyword evidence="4" id="KW-0167">Capsid protein</keyword>
<comment type="similarity">
    <text evidence="3">Belongs to the adenoviridae fiber family.</text>
</comment>
<dbReference type="Proteomes" id="UP000464833">
    <property type="component" value="Genome"/>
</dbReference>
<evidence type="ECO:0000256" key="11">
    <source>
        <dbReference type="ARBA" id="ARBA00023296"/>
    </source>
</evidence>